<organism evidence="1 2">
    <name type="scientific">Trifolium pratense</name>
    <name type="common">Red clover</name>
    <dbReference type="NCBI Taxonomy" id="57577"/>
    <lineage>
        <taxon>Eukaryota</taxon>
        <taxon>Viridiplantae</taxon>
        <taxon>Streptophyta</taxon>
        <taxon>Embryophyta</taxon>
        <taxon>Tracheophyta</taxon>
        <taxon>Spermatophyta</taxon>
        <taxon>Magnoliopsida</taxon>
        <taxon>eudicotyledons</taxon>
        <taxon>Gunneridae</taxon>
        <taxon>Pentapetalae</taxon>
        <taxon>rosids</taxon>
        <taxon>fabids</taxon>
        <taxon>Fabales</taxon>
        <taxon>Fabaceae</taxon>
        <taxon>Papilionoideae</taxon>
        <taxon>50 kb inversion clade</taxon>
        <taxon>NPAAA clade</taxon>
        <taxon>Hologalegina</taxon>
        <taxon>IRL clade</taxon>
        <taxon>Trifolieae</taxon>
        <taxon>Trifolium</taxon>
    </lineage>
</organism>
<dbReference type="EMBL" id="CASHSV030000001">
    <property type="protein sequence ID" value="CAJ2628442.1"/>
    <property type="molecule type" value="Genomic_DNA"/>
</dbReference>
<name>A0ACB0IBB7_TRIPR</name>
<protein>
    <submittedName>
        <fullName evidence="1">Uncharacterized protein</fullName>
    </submittedName>
</protein>
<comment type="caution">
    <text evidence="1">The sequence shown here is derived from an EMBL/GenBank/DDBJ whole genome shotgun (WGS) entry which is preliminary data.</text>
</comment>
<evidence type="ECO:0000313" key="2">
    <source>
        <dbReference type="Proteomes" id="UP001177021"/>
    </source>
</evidence>
<evidence type="ECO:0000313" key="1">
    <source>
        <dbReference type="EMBL" id="CAJ2628442.1"/>
    </source>
</evidence>
<reference evidence="1" key="1">
    <citation type="submission" date="2023-10" db="EMBL/GenBank/DDBJ databases">
        <authorList>
            <person name="Rodriguez Cubillos JULIANA M."/>
            <person name="De Vega J."/>
        </authorList>
    </citation>
    <scope>NUCLEOTIDE SEQUENCE</scope>
</reference>
<proteinExistence type="predicted"/>
<keyword evidence="2" id="KW-1185">Reference proteome</keyword>
<accession>A0ACB0IBB7</accession>
<dbReference type="Proteomes" id="UP001177021">
    <property type="component" value="Unassembled WGS sequence"/>
</dbReference>
<gene>
    <name evidence="1" type="ORF">MILVUS5_LOCUS673</name>
</gene>
<sequence length="277" mass="32223">MDHPNLDGLSLHDGEEGFRFDFEEEDEQLDLRWCLVGRFLGDRAIHIQSMKVRMADLWRPMGGVTIKEVGAGRFLFHFAHPLAMEEVINGGPWSFDNNMLILEQIQLGMQIDHIPLMYVNMWVQVHDLPMGLMKERVGTTLANYIGEFVEYDKNNNSSFWRQFMRIRVKLDVRLPLKKDTKVMDKVGKWCTVKFKYERLGIFCFVCGIMGHAENRCEVRFAKEQDDGTREWSSEIRAEPRRQGGRITSRWLREERGGRPEKGDGGTAEQTETIIGHK</sequence>